<reference evidence="1 2" key="1">
    <citation type="submission" date="2015-11" db="EMBL/GenBank/DDBJ databases">
        <authorList>
            <person name="Kook J.-K."/>
            <person name="Park S.-N."/>
            <person name="Lim Y.K."/>
            <person name="Jo E."/>
        </authorList>
    </citation>
    <scope>NUCLEOTIDE SEQUENCE [LARGE SCALE GENOMIC DNA]</scope>
    <source>
        <strain evidence="1 2">ChDC F206</strain>
    </source>
</reference>
<sequence>MIDYNTVEKYIGKKIKIKFTKKFLKEKEKNKKIIEEENKMEDSTELTQKLLKDKGLSSVNQIDFSEGILTRIEIESDSSVDEDYYILLDGYKGVYFSNIESIEEIK</sequence>
<organism evidence="1 2">
    <name type="scientific">Fusobacterium hwasookii ChDC F206</name>
    <dbReference type="NCBI Taxonomy" id="1307443"/>
    <lineage>
        <taxon>Bacteria</taxon>
        <taxon>Fusobacteriati</taxon>
        <taxon>Fusobacteriota</taxon>
        <taxon>Fusobacteriia</taxon>
        <taxon>Fusobacteriales</taxon>
        <taxon>Fusobacteriaceae</taxon>
        <taxon>Fusobacterium</taxon>
    </lineage>
</organism>
<dbReference type="AlphaFoldDB" id="A0AAC8WHS5"/>
<dbReference type="RefSeq" id="WP_029494284.1">
    <property type="nucleotide sequence ID" value="NZ_ATKH01000046.1"/>
</dbReference>
<name>A0AAC8WHS5_9FUSO</name>
<evidence type="ECO:0000313" key="1">
    <source>
        <dbReference type="EMBL" id="ALQ34463.1"/>
    </source>
</evidence>
<gene>
    <name evidence="1" type="ORF">RN92_00520</name>
</gene>
<dbReference type="EMBL" id="CP013336">
    <property type="protein sequence ID" value="ALQ34463.1"/>
    <property type="molecule type" value="Genomic_DNA"/>
</dbReference>
<evidence type="ECO:0000313" key="2">
    <source>
        <dbReference type="Proteomes" id="UP000068516"/>
    </source>
</evidence>
<proteinExistence type="predicted"/>
<dbReference type="GeneID" id="60658067"/>
<protein>
    <submittedName>
        <fullName evidence="1">Uncharacterized protein</fullName>
    </submittedName>
</protein>
<dbReference type="Proteomes" id="UP000068516">
    <property type="component" value="Chromosome"/>
</dbReference>
<accession>A0AAC8WHS5</accession>